<protein>
    <submittedName>
        <fullName evidence="3 5">Transposase</fullName>
    </submittedName>
    <submittedName>
        <fullName evidence="6">Integrase core domain protein</fullName>
    </submittedName>
</protein>
<evidence type="ECO:0000313" key="9">
    <source>
        <dbReference type="Proteomes" id="UP000048600"/>
    </source>
</evidence>
<feature type="region of interest" description="Disordered" evidence="1">
    <location>
        <begin position="401"/>
        <end position="423"/>
    </location>
</feature>
<reference evidence="7" key="6">
    <citation type="submission" date="2018-07" db="EMBL/GenBank/DDBJ databases">
        <authorList>
            <person name="Shah S."/>
            <person name="Brown T."/>
            <person name="Auld S."/>
            <person name="Bratton K."/>
            <person name="Narechania A."/>
            <person name="Mathema B."/>
            <person name="Gandhi N."/>
        </authorList>
    </citation>
    <scope>NUCLEOTIDE SEQUENCE</scope>
    <source>
        <strain evidence="7">32301_S10</strain>
    </source>
</reference>
<dbReference type="SUPFAM" id="SSF53098">
    <property type="entry name" value="Ribonuclease H-like"/>
    <property type="match status" value="1"/>
</dbReference>
<evidence type="ECO:0000313" key="7">
    <source>
        <dbReference type="EMBL" id="REQ49475.1"/>
    </source>
</evidence>
<dbReference type="InterPro" id="IPR009057">
    <property type="entry name" value="Homeodomain-like_sf"/>
</dbReference>
<reference evidence="5 14" key="8">
    <citation type="submission" date="2021-03" db="EMBL/GenBank/DDBJ databases">
        <title>Whole Genome Sequencing of Mycobacterium tuberculosis clinical isolates from Arunachal Pradesh, India.</title>
        <authorList>
            <person name="Singh S."/>
            <person name="Mudliar S.R."/>
            <person name="Kulsum U."/>
            <person name="Rufai S.B."/>
            <person name="Singh P.K."/>
            <person name="Umpo M."/>
            <person name="Nyori M."/>
        </authorList>
    </citation>
    <scope>NUCLEOTIDE SEQUENCE [LARGE SCALE GENOMIC DNA]</scope>
    <source>
        <strain evidence="5 14">OMICS/BPL/0142/20/SP</strain>
    </source>
</reference>
<feature type="domain" description="Integrase catalytic" evidence="2">
    <location>
        <begin position="157"/>
        <end position="327"/>
    </location>
</feature>
<dbReference type="SMR" id="A0A045JJ05"/>
<dbReference type="SUPFAM" id="SSF46689">
    <property type="entry name" value="Homeodomain-like"/>
    <property type="match status" value="1"/>
</dbReference>
<evidence type="ECO:0000313" key="11">
    <source>
        <dbReference type="Proteomes" id="UP000189452"/>
    </source>
</evidence>
<dbReference type="InterPro" id="IPR001584">
    <property type="entry name" value="Integrase_cat-core"/>
</dbReference>
<dbReference type="InterPro" id="IPR012337">
    <property type="entry name" value="RNaseH-like_sf"/>
</dbReference>
<dbReference type="Proteomes" id="UP000300237">
    <property type="component" value="Chromosome"/>
</dbReference>
<dbReference type="Proteomes" id="UP000256381">
    <property type="component" value="Unassembled WGS sequence"/>
</dbReference>
<dbReference type="InterPro" id="IPR036397">
    <property type="entry name" value="RNaseH_sf"/>
</dbReference>
<dbReference type="Proteomes" id="UP000048600">
    <property type="component" value="Unassembled WGS sequence"/>
</dbReference>
<accession>A0A045JJ05</accession>
<dbReference type="RefSeq" id="WP_003414198.1">
    <property type="nucleotide sequence ID" value="NZ_AP017901.1"/>
</dbReference>
<dbReference type="EMBL" id="LWDQ01000001">
    <property type="protein sequence ID" value="OMH60752.1"/>
    <property type="molecule type" value="Genomic_DNA"/>
</dbReference>
<evidence type="ECO:0000313" key="6">
    <source>
        <dbReference type="EMBL" id="OMH60752.1"/>
    </source>
</evidence>
<sequence length="469" mass="52338">MAVGDDEEKVRAERARAIGLFRYQLIWEAADAAHSTKQRGKMVRELASREHTDPFGRRVRISRQTIDRWIRGWRAGGFDALVPNPRQCTPRTPAEVLELAVALRRENPQRTAAAIRRILRTQLGWAPDERTLQRNFHRLGLTGATTGSAPAVFGRFEAEHPNALWTGDVLHGIRIDLRKTYLFAFLDDHSRLVPGYRWGHAEDTVRLAAALRPALASRGVPNAVYVDNGSPYVDAWLLRACAKLGVRLVHSTPGRPQGRGKIERFFRTVREQFLVEITGEPDVVGRHYVADLAELNRLFTAWVETVYHRSVHSETGQTPLARWSAGGPIPLPAPETLTEAFLWEEHRRVTKTATVSLHGNRYEIDPALVGRKVELVFDPFDLTRIEVRLAGAPMGRAIPYHIGRHSHPKAKPETPTAPPKPSGIDYAQLIETAHAAELARGVNYTALTGAADQIPGQLDLLTGQEAQPK</sequence>
<dbReference type="PANTHER" id="PTHR35004">
    <property type="entry name" value="TRANSPOSASE RV3428C-RELATED"/>
    <property type="match status" value="1"/>
</dbReference>
<dbReference type="GO" id="GO:0003676">
    <property type="term" value="F:nucleic acid binding"/>
    <property type="evidence" value="ECO:0007669"/>
    <property type="project" value="InterPro"/>
</dbReference>
<reference evidence="6 11" key="3">
    <citation type="submission" date="2016-04" db="EMBL/GenBank/DDBJ databases">
        <authorList>
            <person name="Bigi M."/>
            <person name="Bigi F."/>
            <person name="Soria M.A."/>
        </authorList>
    </citation>
    <scope>NUCLEOTIDE SEQUENCE [LARGE SCALE GENOMIC DNA]</scope>
    <source>
        <strain evidence="6 11">6548</strain>
    </source>
</reference>
<dbReference type="EMBL" id="JAGIZI010000012">
    <property type="protein sequence ID" value="MBP0683443.1"/>
    <property type="molecule type" value="Genomic_DNA"/>
</dbReference>
<dbReference type="Proteomes" id="UP000671119">
    <property type="component" value="Unassembled WGS sequence"/>
</dbReference>
<proteinExistence type="predicted"/>
<dbReference type="Pfam" id="PF13518">
    <property type="entry name" value="HTH_28"/>
    <property type="match status" value="1"/>
</dbReference>
<evidence type="ECO:0000256" key="1">
    <source>
        <dbReference type="SAM" id="MobiDB-lite"/>
    </source>
</evidence>
<dbReference type="InterPro" id="IPR015378">
    <property type="entry name" value="Transposase-like_Mu_C"/>
</dbReference>
<dbReference type="Gene3D" id="3.30.420.10">
    <property type="entry name" value="Ribonuclease H-like superfamily/Ribonuclease H"/>
    <property type="match status" value="1"/>
</dbReference>
<evidence type="ECO:0000259" key="2">
    <source>
        <dbReference type="PROSITE" id="PS50994"/>
    </source>
</evidence>
<evidence type="ECO:0000313" key="12">
    <source>
        <dbReference type="Proteomes" id="UP000256381"/>
    </source>
</evidence>
<dbReference type="Pfam" id="PF09299">
    <property type="entry name" value="Mu-transpos_C"/>
    <property type="match status" value="1"/>
</dbReference>
<reference evidence="7 12" key="4">
    <citation type="journal article" date="2017" name="N. Engl. J. Med.">
        <title>Transmission of Extensively Drug-Resistant Tuberculosis in South Africa.</title>
        <authorList>
            <person name="Shah N.S."/>
            <person name="Auld S.C."/>
            <person name="Brust J.C."/>
            <person name="Mathema B."/>
            <person name="Ismail N."/>
            <person name="Moodley P."/>
            <person name="Mlisana K."/>
            <person name="Allana S."/>
            <person name="Campbell A."/>
            <person name="Mthiyane T."/>
            <person name="Morris N."/>
            <person name="Mpangase P."/>
            <person name="van der Meulen H."/>
            <person name="Omar S.V."/>
            <person name="Brown T.S."/>
            <person name="Narechania A."/>
            <person name="Shaskina E."/>
            <person name="Kapwata T."/>
            <person name="Kreiswirth B."/>
            <person name="Gandhi N.R."/>
        </authorList>
    </citation>
    <scope>NUCLEOTIDE SEQUENCE [LARGE SCALE GENOMIC DNA]</scope>
    <source>
        <strain evidence="7 12">32301_S10</strain>
    </source>
</reference>
<dbReference type="PROSITE" id="PS50994">
    <property type="entry name" value="INTEGRASE"/>
    <property type="match status" value="1"/>
</dbReference>
<organism evidence="3 10">
    <name type="scientific">Mycobacterium tuberculosis</name>
    <dbReference type="NCBI Taxonomy" id="1773"/>
    <lineage>
        <taxon>Bacteria</taxon>
        <taxon>Bacillati</taxon>
        <taxon>Actinomycetota</taxon>
        <taxon>Actinomycetes</taxon>
        <taxon>Mycobacteriales</taxon>
        <taxon>Mycobacteriaceae</taxon>
        <taxon>Mycobacterium</taxon>
        <taxon>Mycobacterium tuberculosis complex</taxon>
    </lineage>
</organism>
<evidence type="ECO:0000313" key="4">
    <source>
        <dbReference type="EMBL" id="COX07999.1"/>
    </source>
</evidence>
<reference evidence="6 11" key="5">
    <citation type="submission" date="2017-02" db="EMBL/GenBank/DDBJ databases">
        <title>Protein polymorphisms may explain contrasting epidemiological fitness of two variants of a multidrug-resistant Mycobacterium tuberculosis strain.</title>
        <authorList>
            <person name="Bigi M.M."/>
            <person name="Lopez B."/>
            <person name="Blanco F.C."/>
            <person name="Sasiain M.C."/>
            <person name="De La Barrera S."/>
            <person name="Ritacco V."/>
            <person name="Bigi F."/>
            <person name="Soria M.A."/>
        </authorList>
    </citation>
    <scope>NUCLEOTIDE SEQUENCE [LARGE SCALE GENOMIC DNA]</scope>
    <source>
        <strain evidence="6 11">6548</strain>
    </source>
</reference>
<evidence type="ECO:0000313" key="10">
    <source>
        <dbReference type="Proteomes" id="UP000050139"/>
    </source>
</evidence>
<dbReference type="EMBL" id="CHKL01000621">
    <property type="protein sequence ID" value="COX07999.1"/>
    <property type="molecule type" value="Genomic_DNA"/>
</dbReference>
<evidence type="ECO:0000313" key="3">
    <source>
        <dbReference type="EMBL" id="CLV93687.1"/>
    </source>
</evidence>
<reference evidence="4 9" key="1">
    <citation type="submission" date="2015-03" db="EMBL/GenBank/DDBJ databases">
        <authorList>
            <consortium name="Pathogen Informatics"/>
        </authorList>
    </citation>
    <scope>NUCLEOTIDE SEQUENCE [LARGE SCALE GENOMIC DNA]</scope>
    <source>
        <strain evidence="4 9">P00601463</strain>
    </source>
</reference>
<dbReference type="PANTHER" id="PTHR35004:SF6">
    <property type="entry name" value="TRANSPOSASE"/>
    <property type="match status" value="1"/>
</dbReference>
<dbReference type="InterPro" id="IPR055247">
    <property type="entry name" value="InsJ-like_HTH"/>
</dbReference>
<dbReference type="EMBL" id="COPH01000010">
    <property type="protein sequence ID" value="CLV93687.1"/>
    <property type="molecule type" value="Genomic_DNA"/>
</dbReference>
<dbReference type="Pfam" id="PF00665">
    <property type="entry name" value="rve"/>
    <property type="match status" value="1"/>
</dbReference>
<evidence type="ECO:0000313" key="13">
    <source>
        <dbReference type="Proteomes" id="UP000300237"/>
    </source>
</evidence>
<dbReference type="Proteomes" id="UP000050139">
    <property type="component" value="Unassembled WGS sequence"/>
</dbReference>
<dbReference type="EMBL" id="LR027516">
    <property type="protein sequence ID" value="VCU51093.1"/>
    <property type="molecule type" value="Genomic_DNA"/>
</dbReference>
<evidence type="ECO:0000313" key="5">
    <source>
        <dbReference type="EMBL" id="MBP0683443.1"/>
    </source>
</evidence>
<gene>
    <name evidence="6" type="ORF">A4S10_02936</name>
    <name evidence="8" type="ORF">DKC2_2951</name>
    <name evidence="7" type="ORF">DSJ38_16175</name>
    <name evidence="4" type="ORF">ERS007741_03759</name>
    <name evidence="3" type="ORF">ERS094118_01557</name>
    <name evidence="5" type="ORF">J8J21_09960</name>
</gene>
<dbReference type="AlphaFoldDB" id="A0A045JJ05"/>
<dbReference type="OMA" id="RIGYHAL"/>
<reference evidence="3 10" key="2">
    <citation type="submission" date="2015-03" db="EMBL/GenBank/DDBJ databases">
        <authorList>
            <consortium name="Pathogen Informatics"/>
            <person name="Murphy D."/>
        </authorList>
    </citation>
    <scope>NUCLEOTIDE SEQUENCE [LARGE SCALE GENOMIC DNA]</scope>
    <source>
        <strain evidence="3 10">0268S</strain>
    </source>
</reference>
<evidence type="ECO:0000313" key="14">
    <source>
        <dbReference type="Proteomes" id="UP000671119"/>
    </source>
</evidence>
<dbReference type="FunFam" id="3.30.420.10:FF:000191">
    <property type="entry name" value="Transposase"/>
    <property type="match status" value="1"/>
</dbReference>
<reference evidence="8 13" key="7">
    <citation type="submission" date="2018-08" db="EMBL/GenBank/DDBJ databases">
        <authorList>
            <person name="Fokvardsen B D."/>
            <person name="Norman A."/>
        </authorList>
    </citation>
    <scope>NUCLEOTIDE SEQUENCE [LARGE SCALE GENOMIC DNA]</scope>
    <source>
        <strain evidence="8 13">DKC2</strain>
    </source>
</reference>
<name>A0A045JJ05_MYCTX</name>
<dbReference type="Proteomes" id="UP000189452">
    <property type="component" value="Chromosome"/>
</dbReference>
<dbReference type="EMBL" id="QTBD01000191">
    <property type="protein sequence ID" value="REQ49475.1"/>
    <property type="molecule type" value="Genomic_DNA"/>
</dbReference>
<dbReference type="GO" id="GO:0015074">
    <property type="term" value="P:DNA integration"/>
    <property type="evidence" value="ECO:0007669"/>
    <property type="project" value="InterPro"/>
</dbReference>
<evidence type="ECO:0000313" key="8">
    <source>
        <dbReference type="EMBL" id="VCU51093.1"/>
    </source>
</evidence>